<dbReference type="Pfam" id="PF04233">
    <property type="entry name" value="Phage_Mu_F"/>
    <property type="match status" value="1"/>
</dbReference>
<gene>
    <name evidence="2" type="ORF">H3L94_04270</name>
</gene>
<protein>
    <submittedName>
        <fullName evidence="2">Minor capsid protein</fullName>
    </submittedName>
</protein>
<accession>A0A7D7SQQ2</accession>
<dbReference type="RefSeq" id="WP_182122795.1">
    <property type="nucleotide sequence ID" value="NZ_CP059567.1"/>
</dbReference>
<dbReference type="AlphaFoldDB" id="A0A7D7SQQ2"/>
<feature type="domain" description="Phage head morphogenesis" evidence="1">
    <location>
        <begin position="145"/>
        <end position="254"/>
    </location>
</feature>
<organism evidence="2 3">
    <name type="scientific">Neisseria shayeganii</name>
    <dbReference type="NCBI Taxonomy" id="607712"/>
    <lineage>
        <taxon>Bacteria</taxon>
        <taxon>Pseudomonadati</taxon>
        <taxon>Pseudomonadota</taxon>
        <taxon>Betaproteobacteria</taxon>
        <taxon>Neisseriales</taxon>
        <taxon>Neisseriaceae</taxon>
        <taxon>Neisseria</taxon>
    </lineage>
</organism>
<dbReference type="Proteomes" id="UP000514752">
    <property type="component" value="Chromosome"/>
</dbReference>
<sequence>MTPNEQITHDLLTRQIDLMRYERSVRREVLQRLEAMRREVEDKLRGQNLDEMGRRELAALLADIDAILSRDYDLISGSLNTAEVVEDESEWLFVWMGGMAAMYGLPEPKRLPETHKQALQNGLLVGGLTIAEAFAGQRDALMRRIRAQVRMAAVGGSGWESLKTDLQAAFKRAIQHAETTTATWISTIANQTAYWAGKANPWVKGYRHISVLDSKTSSVCTNRHGKLWDKQKQPQGHDFEFRVPPIHPNCRSRLVWVADLGDNFQGVSGEDWVKGRTLAQLQEQFGKGIGQMLHDGTISLHDAVRRGGLVPMTLRELQEKYYTPNIAVAVDKAFAKFKAVEPAITQDIKTIATNAGAALGGLDYRLKTKASLARKVHADIVNEAISIKDALSKTNDVIRYTALLDTDSFFEQYRKINSALHNRGYNIVRVKNTWYDGAPYKGINTVIEKNGISFEMQYHTQASFDLKNGRLHELYEQQRLPDVPEAEKVRLMQEMVDLSAKLQTPPNIELIR</sequence>
<evidence type="ECO:0000313" key="2">
    <source>
        <dbReference type="EMBL" id="QMT41250.1"/>
    </source>
</evidence>
<reference evidence="2 3" key="1">
    <citation type="submission" date="2020-07" db="EMBL/GenBank/DDBJ databases">
        <title>Genomic diversity of species in the Neisseriaceae family.</title>
        <authorList>
            <person name="Vincent A.T."/>
            <person name="Bernet E."/>
            <person name="Veyrier F.J."/>
        </authorList>
    </citation>
    <scope>NUCLEOTIDE SEQUENCE [LARGE SCALE GENOMIC DNA]</scope>
    <source>
        <strain evidence="2 3">DSM 22244</strain>
    </source>
</reference>
<dbReference type="NCBIfam" id="TIGR01641">
    <property type="entry name" value="phageSPP1_gp7"/>
    <property type="match status" value="1"/>
</dbReference>
<dbReference type="KEGG" id="nsg:H3L94_04270"/>
<dbReference type="EMBL" id="CP059567">
    <property type="protein sequence ID" value="QMT41250.1"/>
    <property type="molecule type" value="Genomic_DNA"/>
</dbReference>
<evidence type="ECO:0000313" key="3">
    <source>
        <dbReference type="Proteomes" id="UP000514752"/>
    </source>
</evidence>
<evidence type="ECO:0000259" key="1">
    <source>
        <dbReference type="Pfam" id="PF04233"/>
    </source>
</evidence>
<dbReference type="InterPro" id="IPR006528">
    <property type="entry name" value="Phage_head_morphogenesis_dom"/>
</dbReference>
<proteinExistence type="predicted"/>
<name>A0A7D7SQQ2_9NEIS</name>